<name>A0A6J6L4W8_9ZZZZ</name>
<evidence type="ECO:0000259" key="2">
    <source>
        <dbReference type="PROSITE" id="PS50850"/>
    </source>
</evidence>
<keyword evidence="1" id="KW-0812">Transmembrane</keyword>
<dbReference type="GO" id="GO:0022857">
    <property type="term" value="F:transmembrane transporter activity"/>
    <property type="evidence" value="ECO:0007669"/>
    <property type="project" value="InterPro"/>
</dbReference>
<dbReference type="SUPFAM" id="SSF103473">
    <property type="entry name" value="MFS general substrate transporter"/>
    <property type="match status" value="1"/>
</dbReference>
<keyword evidence="1" id="KW-0472">Membrane</keyword>
<sequence length="89" mass="9430">MAVFRNELFPTAHRNLASAIITTASLIGGSAGLISAGVLLDQGVSYARVMLGFALGPVLVALLVAFKYPETAHRDLEDLNPEDAQLHVL</sequence>
<gene>
    <name evidence="3" type="ORF">UFOPK2166_01058</name>
</gene>
<dbReference type="InterPro" id="IPR036259">
    <property type="entry name" value="MFS_trans_sf"/>
</dbReference>
<feature type="transmembrane region" description="Helical" evidence="1">
    <location>
        <begin position="16"/>
        <end position="40"/>
    </location>
</feature>
<proteinExistence type="predicted"/>
<protein>
    <submittedName>
        <fullName evidence="3">Unannotated protein</fullName>
    </submittedName>
</protein>
<dbReference type="Gene3D" id="1.20.1250.20">
    <property type="entry name" value="MFS general substrate transporter like domains"/>
    <property type="match status" value="1"/>
</dbReference>
<keyword evidence="1" id="KW-1133">Transmembrane helix</keyword>
<dbReference type="AlphaFoldDB" id="A0A6J6L4W8"/>
<accession>A0A6J6L4W8</accession>
<dbReference type="EMBL" id="CAEZWB010000160">
    <property type="protein sequence ID" value="CAB4655345.1"/>
    <property type="molecule type" value="Genomic_DNA"/>
</dbReference>
<dbReference type="InterPro" id="IPR020846">
    <property type="entry name" value="MFS_dom"/>
</dbReference>
<feature type="transmembrane region" description="Helical" evidence="1">
    <location>
        <begin position="46"/>
        <end position="66"/>
    </location>
</feature>
<evidence type="ECO:0000256" key="1">
    <source>
        <dbReference type="SAM" id="Phobius"/>
    </source>
</evidence>
<feature type="domain" description="Major facilitator superfamily (MFS) profile" evidence="2">
    <location>
        <begin position="1"/>
        <end position="72"/>
    </location>
</feature>
<evidence type="ECO:0000313" key="3">
    <source>
        <dbReference type="EMBL" id="CAB4655345.1"/>
    </source>
</evidence>
<dbReference type="PROSITE" id="PS50850">
    <property type="entry name" value="MFS"/>
    <property type="match status" value="1"/>
</dbReference>
<organism evidence="3">
    <name type="scientific">freshwater metagenome</name>
    <dbReference type="NCBI Taxonomy" id="449393"/>
    <lineage>
        <taxon>unclassified sequences</taxon>
        <taxon>metagenomes</taxon>
        <taxon>ecological metagenomes</taxon>
    </lineage>
</organism>
<reference evidence="3" key="1">
    <citation type="submission" date="2020-05" db="EMBL/GenBank/DDBJ databases">
        <authorList>
            <person name="Chiriac C."/>
            <person name="Salcher M."/>
            <person name="Ghai R."/>
            <person name="Kavagutti S V."/>
        </authorList>
    </citation>
    <scope>NUCLEOTIDE SEQUENCE</scope>
</reference>